<dbReference type="EMBL" id="FNRT01000002">
    <property type="protein sequence ID" value="SED12332.1"/>
    <property type="molecule type" value="Genomic_DNA"/>
</dbReference>
<dbReference type="Proteomes" id="UP000198742">
    <property type="component" value="Unassembled WGS sequence"/>
</dbReference>
<feature type="region of interest" description="Disordered" evidence="3">
    <location>
        <begin position="1"/>
        <end position="30"/>
    </location>
</feature>
<reference evidence="5" key="1">
    <citation type="submission" date="2016-10" db="EMBL/GenBank/DDBJ databases">
        <authorList>
            <person name="Varghese N."/>
            <person name="Submissions S."/>
        </authorList>
    </citation>
    <scope>NUCLEOTIDE SEQUENCE [LARGE SCALE GENOMIC DNA]</scope>
    <source>
        <strain evidence="5">DSM 22017</strain>
    </source>
</reference>
<dbReference type="STRING" id="402596.SAMN04489844_3721"/>
<protein>
    <submittedName>
        <fullName evidence="4">Uncharacterized conserved protein YlxW, UPF0749 family</fullName>
    </submittedName>
</protein>
<dbReference type="InterPro" id="IPR010273">
    <property type="entry name" value="DUF881"/>
</dbReference>
<dbReference type="GO" id="GO:0005886">
    <property type="term" value="C:plasma membrane"/>
    <property type="evidence" value="ECO:0007669"/>
    <property type="project" value="TreeGrafter"/>
</dbReference>
<dbReference type="PANTHER" id="PTHR37313:SF2">
    <property type="entry name" value="UPF0749 PROTEIN YLXX"/>
    <property type="match status" value="1"/>
</dbReference>
<evidence type="ECO:0000256" key="2">
    <source>
        <dbReference type="SAM" id="Coils"/>
    </source>
</evidence>
<dbReference type="OrthoDB" id="3211287at2"/>
<keyword evidence="5" id="KW-1185">Reference proteome</keyword>
<dbReference type="AlphaFoldDB" id="A0A1H4Y2X9"/>
<dbReference type="PANTHER" id="PTHR37313">
    <property type="entry name" value="UPF0749 PROTEIN RV1825"/>
    <property type="match status" value="1"/>
</dbReference>
<accession>A0A1H4Y2X9</accession>
<evidence type="ECO:0000256" key="3">
    <source>
        <dbReference type="SAM" id="MobiDB-lite"/>
    </source>
</evidence>
<keyword evidence="2" id="KW-0175">Coiled coil</keyword>
<evidence type="ECO:0000313" key="4">
    <source>
        <dbReference type="EMBL" id="SED12332.1"/>
    </source>
</evidence>
<feature type="compositionally biased region" description="Basic and acidic residues" evidence="3">
    <location>
        <begin position="7"/>
        <end position="30"/>
    </location>
</feature>
<dbReference type="RefSeq" id="WP_090970980.1">
    <property type="nucleotide sequence ID" value="NZ_FNRT01000002.1"/>
</dbReference>
<gene>
    <name evidence="4" type="ORF">SAMN04489844_3721</name>
</gene>
<dbReference type="Gene3D" id="3.30.70.1880">
    <property type="entry name" value="Protein of unknown function DUF881"/>
    <property type="match status" value="1"/>
</dbReference>
<evidence type="ECO:0000313" key="5">
    <source>
        <dbReference type="Proteomes" id="UP000198742"/>
    </source>
</evidence>
<proteinExistence type="inferred from homology"/>
<dbReference type="Pfam" id="PF05949">
    <property type="entry name" value="DUF881"/>
    <property type="match status" value="1"/>
</dbReference>
<evidence type="ECO:0000256" key="1">
    <source>
        <dbReference type="ARBA" id="ARBA00009108"/>
    </source>
</evidence>
<comment type="similarity">
    <text evidence="1">Belongs to the UPF0749 family.</text>
</comment>
<feature type="coiled-coil region" evidence="2">
    <location>
        <begin position="83"/>
        <end position="124"/>
    </location>
</feature>
<sequence>MPDQPDQPDRPDRPEHPPGHVRPDPESPGRERLRHALLKPSRRQGIVAVLLAVLGFGFVVQVQDTAANDTYAGLREGELIQVLDGLTGTAERARREVDRLEGRRDELSNENQARAAALDEAEQRVRTLNIIAGLVPVSGPGLRVTITESTSRVSVGSLLDTVQELRTAGAEAMEFNDSIRLGADSSFENAVGGIELDDQLLEPPYVLDVIGDIHNLRTALTFSSGPVETLETLDGASVTIEKVEVTSVREAPRPEYAEFGTGQ</sequence>
<name>A0A1H4Y2X9_9ACTN</name>
<organism evidence="4 5">
    <name type="scientific">Nocardioides exalbidus</name>
    <dbReference type="NCBI Taxonomy" id="402596"/>
    <lineage>
        <taxon>Bacteria</taxon>
        <taxon>Bacillati</taxon>
        <taxon>Actinomycetota</taxon>
        <taxon>Actinomycetes</taxon>
        <taxon>Propionibacteriales</taxon>
        <taxon>Nocardioidaceae</taxon>
        <taxon>Nocardioides</taxon>
    </lineage>
</organism>